<dbReference type="InterPro" id="IPR000477">
    <property type="entry name" value="RT_dom"/>
</dbReference>
<dbReference type="SUPFAM" id="SSF56672">
    <property type="entry name" value="DNA/RNA polymerases"/>
    <property type="match status" value="1"/>
</dbReference>
<dbReference type="PANTHER" id="PTHR41694:SF3">
    <property type="entry name" value="RNA-DIRECTED DNA POLYMERASE-RELATED"/>
    <property type="match status" value="1"/>
</dbReference>
<feature type="compositionally biased region" description="Basic and acidic residues" evidence="8">
    <location>
        <begin position="29"/>
        <end position="44"/>
    </location>
</feature>
<sequence>MWVLITPACHAAQCHLLDPVTQTEQVSKAQKDRLEATNTDHEQAGKGQTGTCQFLPDSYSAPATASVVMEPVHGTRETSPLRLPSFSLRSKNTIIDTISIFQNLAYKKKIIYFELFRVYNFTTFCNKHTQCLFIHYVDDILLAHKNAAILNACLSEIVRNLQFLGLSIATEKVQHFPPFQFLGYQISSHISPMGPNLKVKHKYSLNELQQLCGQIIWLKPFLPLTPAELKPLYDLLTKGNSPSSKITLTPAAKSTIEKINTQLSNLKTFRYDPQVPLFAITIAILKAPLGVIWQQHRPLFWVHIAWSNCRKTVNKVDAILMMGLKLRYYTNKIFNTEPDIVVLPLSQLELSTLMQNSTLFQTLMINFPGQIDNHLPADRLLQTIQTLEMDYPKHAFPANQPIPMAPCAFTDAIQSLFGIVIKSLTEKDKIHVEPHGGSVQLGEIRAIVKVLLLSQDGLVNIFSDSKYSVQVAKTIPFAVFNPTNKPIDQMFTTLK</sequence>
<reference evidence="11" key="2">
    <citation type="submission" date="2025-08" db="UniProtKB">
        <authorList>
            <consortium name="Ensembl"/>
        </authorList>
    </citation>
    <scope>IDENTIFICATION</scope>
    <source>
        <strain evidence="11">Thorbecke</strain>
    </source>
</reference>
<dbReference type="GO" id="GO:0003964">
    <property type="term" value="F:RNA-directed DNA polymerase activity"/>
    <property type="evidence" value="ECO:0007669"/>
    <property type="project" value="UniProtKB-KW"/>
</dbReference>
<keyword evidence="5" id="KW-0255">Endonuclease</keyword>
<evidence type="ECO:0000256" key="7">
    <source>
        <dbReference type="ARBA" id="ARBA00022918"/>
    </source>
</evidence>
<dbReference type="Pfam" id="PF06817">
    <property type="entry name" value="RVT_thumb"/>
    <property type="match status" value="1"/>
</dbReference>
<dbReference type="PANTHER" id="PTHR41694">
    <property type="entry name" value="ENDOGENOUS RETROVIRUS GROUP K MEMBER POL PROTEIN"/>
    <property type="match status" value="1"/>
</dbReference>
<dbReference type="InterPro" id="IPR043128">
    <property type="entry name" value="Rev_trsase/Diguanyl_cyclase"/>
</dbReference>
<keyword evidence="4" id="KW-0540">Nuclease</keyword>
<dbReference type="Gene3D" id="3.30.420.10">
    <property type="entry name" value="Ribonuclease H-like superfamily/Ribonuclease H"/>
    <property type="match status" value="1"/>
</dbReference>
<evidence type="ECO:0000259" key="9">
    <source>
        <dbReference type="Pfam" id="PF00078"/>
    </source>
</evidence>
<evidence type="ECO:0000256" key="1">
    <source>
        <dbReference type="ARBA" id="ARBA00010879"/>
    </source>
</evidence>
<evidence type="ECO:0000256" key="6">
    <source>
        <dbReference type="ARBA" id="ARBA00022801"/>
    </source>
</evidence>
<keyword evidence="3" id="KW-0548">Nucleotidyltransferase</keyword>
<evidence type="ECO:0000256" key="4">
    <source>
        <dbReference type="ARBA" id="ARBA00022722"/>
    </source>
</evidence>
<evidence type="ECO:0000259" key="10">
    <source>
        <dbReference type="Pfam" id="PF06817"/>
    </source>
</evidence>
<dbReference type="InterPro" id="IPR010661">
    <property type="entry name" value="RVT_thumb"/>
</dbReference>
<evidence type="ECO:0000313" key="11">
    <source>
        <dbReference type="Ensembl" id="ENSOCUP00000037254.1"/>
    </source>
</evidence>
<feature type="domain" description="Reverse transcriptase thumb" evidence="10">
    <location>
        <begin position="197"/>
        <end position="256"/>
    </location>
</feature>
<evidence type="ECO:0000313" key="12">
    <source>
        <dbReference type="Proteomes" id="UP000001811"/>
    </source>
</evidence>
<evidence type="ECO:0000256" key="8">
    <source>
        <dbReference type="SAM" id="MobiDB-lite"/>
    </source>
</evidence>
<reference evidence="11 12" key="1">
    <citation type="journal article" date="2011" name="Nature">
        <title>A high-resolution map of human evolutionary constraint using 29 mammals.</title>
        <authorList>
            <person name="Lindblad-Toh K."/>
            <person name="Garber M."/>
            <person name="Zuk O."/>
            <person name="Lin M.F."/>
            <person name="Parker B.J."/>
            <person name="Washietl S."/>
            <person name="Kheradpour P."/>
            <person name="Ernst J."/>
            <person name="Jordan G."/>
            <person name="Mauceli E."/>
            <person name="Ward L.D."/>
            <person name="Lowe C.B."/>
            <person name="Holloway A.K."/>
            <person name="Clamp M."/>
            <person name="Gnerre S."/>
            <person name="Alfoldi J."/>
            <person name="Beal K."/>
            <person name="Chang J."/>
            <person name="Clawson H."/>
            <person name="Cuff J."/>
            <person name="Di Palma F."/>
            <person name="Fitzgerald S."/>
            <person name="Flicek P."/>
            <person name="Guttman M."/>
            <person name="Hubisz M.J."/>
            <person name="Jaffe D.B."/>
            <person name="Jungreis I."/>
            <person name="Kent W.J."/>
            <person name="Kostka D."/>
            <person name="Lara M."/>
            <person name="Martins A.L."/>
            <person name="Massingham T."/>
            <person name="Moltke I."/>
            <person name="Raney B.J."/>
            <person name="Rasmussen M.D."/>
            <person name="Robinson J."/>
            <person name="Stark A."/>
            <person name="Vilella A.J."/>
            <person name="Wen J."/>
            <person name="Xie X."/>
            <person name="Zody M.C."/>
            <person name="Baldwin J."/>
            <person name="Bloom T."/>
            <person name="Chin C.W."/>
            <person name="Heiman D."/>
            <person name="Nicol R."/>
            <person name="Nusbaum C."/>
            <person name="Young S."/>
            <person name="Wilkinson J."/>
            <person name="Worley K.C."/>
            <person name="Kovar C.L."/>
            <person name="Muzny D.M."/>
            <person name="Gibbs R.A."/>
            <person name="Cree A."/>
            <person name="Dihn H.H."/>
            <person name="Fowler G."/>
            <person name="Jhangiani S."/>
            <person name="Joshi V."/>
            <person name="Lee S."/>
            <person name="Lewis L.R."/>
            <person name="Nazareth L.V."/>
            <person name="Okwuonu G."/>
            <person name="Santibanez J."/>
            <person name="Warren W.C."/>
            <person name="Mardis E.R."/>
            <person name="Weinstock G.M."/>
            <person name="Wilson R.K."/>
            <person name="Delehaunty K."/>
            <person name="Dooling D."/>
            <person name="Fronik C."/>
            <person name="Fulton L."/>
            <person name="Fulton B."/>
            <person name="Graves T."/>
            <person name="Minx P."/>
            <person name="Sodergren E."/>
            <person name="Birney E."/>
            <person name="Margulies E.H."/>
            <person name="Herrero J."/>
            <person name="Green E.D."/>
            <person name="Haussler D."/>
            <person name="Siepel A."/>
            <person name="Goldman N."/>
            <person name="Pollard K.S."/>
            <person name="Pedersen J.S."/>
            <person name="Lander E.S."/>
            <person name="Kellis M."/>
        </authorList>
    </citation>
    <scope>NUCLEOTIDE SEQUENCE [LARGE SCALE GENOMIC DNA]</scope>
    <source>
        <strain evidence="12">Thorbecke</strain>
    </source>
</reference>
<protein>
    <recommendedName>
        <fullName evidence="13">Reverse transcriptase domain-containing protein</fullName>
    </recommendedName>
</protein>
<dbReference type="InParanoid" id="A0A5F9CU33"/>
<feature type="region of interest" description="Disordered" evidence="8">
    <location>
        <begin position="27"/>
        <end position="48"/>
    </location>
</feature>
<evidence type="ECO:0000256" key="5">
    <source>
        <dbReference type="ARBA" id="ARBA00022759"/>
    </source>
</evidence>
<evidence type="ECO:0000256" key="2">
    <source>
        <dbReference type="ARBA" id="ARBA00022679"/>
    </source>
</evidence>
<dbReference type="Ensembl" id="ENSOCUT00000050803.1">
    <property type="protein sequence ID" value="ENSOCUP00000037254.1"/>
    <property type="gene ID" value="ENSOCUG00000038995.1"/>
</dbReference>
<dbReference type="Pfam" id="PF00078">
    <property type="entry name" value="RVT_1"/>
    <property type="match status" value="1"/>
</dbReference>
<keyword evidence="2" id="KW-0808">Transferase</keyword>
<reference evidence="11" key="3">
    <citation type="submission" date="2025-09" db="UniProtKB">
        <authorList>
            <consortium name="Ensembl"/>
        </authorList>
    </citation>
    <scope>IDENTIFICATION</scope>
    <source>
        <strain evidence="11">Thorbecke</strain>
    </source>
</reference>
<dbReference type="AlphaFoldDB" id="A0A5F9CU33"/>
<keyword evidence="12" id="KW-1185">Reference proteome</keyword>
<name>A0A5F9CU33_RABIT</name>
<evidence type="ECO:0000256" key="3">
    <source>
        <dbReference type="ARBA" id="ARBA00022695"/>
    </source>
</evidence>
<dbReference type="GO" id="GO:0016787">
    <property type="term" value="F:hydrolase activity"/>
    <property type="evidence" value="ECO:0007669"/>
    <property type="project" value="UniProtKB-KW"/>
</dbReference>
<evidence type="ECO:0008006" key="13">
    <source>
        <dbReference type="Google" id="ProtNLM"/>
    </source>
</evidence>
<keyword evidence="6" id="KW-0378">Hydrolase</keyword>
<dbReference type="InterPro" id="IPR043502">
    <property type="entry name" value="DNA/RNA_pol_sf"/>
</dbReference>
<dbReference type="GO" id="GO:0035613">
    <property type="term" value="F:RNA stem-loop binding"/>
    <property type="evidence" value="ECO:0007669"/>
    <property type="project" value="TreeGrafter"/>
</dbReference>
<comment type="similarity">
    <text evidence="1">Belongs to the beta type-B retroviral polymerase family. HERV class-II K(HML-2) pol subfamily.</text>
</comment>
<dbReference type="Proteomes" id="UP000001811">
    <property type="component" value="Unplaced"/>
</dbReference>
<feature type="domain" description="Reverse transcriptase" evidence="9">
    <location>
        <begin position="125"/>
        <end position="186"/>
    </location>
</feature>
<proteinExistence type="inferred from homology"/>
<keyword evidence="7" id="KW-0695">RNA-directed DNA polymerase</keyword>
<dbReference type="Gene3D" id="3.30.70.270">
    <property type="match status" value="2"/>
</dbReference>
<dbReference type="GO" id="GO:0004519">
    <property type="term" value="F:endonuclease activity"/>
    <property type="evidence" value="ECO:0007669"/>
    <property type="project" value="UniProtKB-KW"/>
</dbReference>
<dbReference type="InterPro" id="IPR036397">
    <property type="entry name" value="RNaseH_sf"/>
</dbReference>
<organism evidence="11 12">
    <name type="scientific">Oryctolagus cuniculus</name>
    <name type="common">Rabbit</name>
    <dbReference type="NCBI Taxonomy" id="9986"/>
    <lineage>
        <taxon>Eukaryota</taxon>
        <taxon>Metazoa</taxon>
        <taxon>Chordata</taxon>
        <taxon>Craniata</taxon>
        <taxon>Vertebrata</taxon>
        <taxon>Euteleostomi</taxon>
        <taxon>Mammalia</taxon>
        <taxon>Eutheria</taxon>
        <taxon>Euarchontoglires</taxon>
        <taxon>Glires</taxon>
        <taxon>Lagomorpha</taxon>
        <taxon>Leporidae</taxon>
        <taxon>Oryctolagus</taxon>
    </lineage>
</organism>
<dbReference type="Bgee" id="ENSOCUG00000038995">
    <property type="expression patterns" value="Expressed in testis and 2 other cell types or tissues"/>
</dbReference>
<accession>A0A5F9CU33</accession>
<dbReference type="STRING" id="9986.ENSOCUP00000037254"/>